<dbReference type="InterPro" id="IPR051600">
    <property type="entry name" value="Beta-PGM-like"/>
</dbReference>
<keyword evidence="5" id="KW-0119">Carbohydrate metabolism</keyword>
<organism evidence="6 7">
    <name type="scientific">Ancylomarina salipaludis</name>
    <dbReference type="NCBI Taxonomy" id="2501299"/>
    <lineage>
        <taxon>Bacteria</taxon>
        <taxon>Pseudomonadati</taxon>
        <taxon>Bacteroidota</taxon>
        <taxon>Bacteroidia</taxon>
        <taxon>Marinilabiliales</taxon>
        <taxon>Marinifilaceae</taxon>
        <taxon>Ancylomarina</taxon>
    </lineage>
</organism>
<evidence type="ECO:0000256" key="5">
    <source>
        <dbReference type="ARBA" id="ARBA00023277"/>
    </source>
</evidence>
<evidence type="ECO:0000256" key="2">
    <source>
        <dbReference type="ARBA" id="ARBA00006171"/>
    </source>
</evidence>
<dbReference type="GO" id="GO:0003824">
    <property type="term" value="F:catalytic activity"/>
    <property type="evidence" value="ECO:0007669"/>
    <property type="project" value="UniProtKB-ARBA"/>
</dbReference>
<comment type="caution">
    <text evidence="6">The sequence shown here is derived from an EMBL/GenBank/DDBJ whole genome shotgun (WGS) entry which is preliminary data.</text>
</comment>
<dbReference type="PRINTS" id="PR00413">
    <property type="entry name" value="HADHALOGNASE"/>
</dbReference>
<dbReference type="PANTHER" id="PTHR46193">
    <property type="entry name" value="6-PHOSPHOGLUCONATE PHOSPHATASE"/>
    <property type="match status" value="1"/>
</dbReference>
<evidence type="ECO:0000256" key="4">
    <source>
        <dbReference type="ARBA" id="ARBA00022842"/>
    </source>
</evidence>
<dbReference type="SUPFAM" id="SSF56784">
    <property type="entry name" value="HAD-like"/>
    <property type="match status" value="1"/>
</dbReference>
<dbReference type="NCBIfam" id="TIGR01549">
    <property type="entry name" value="HAD-SF-IA-v1"/>
    <property type="match status" value="1"/>
</dbReference>
<comment type="similarity">
    <text evidence="2">Belongs to the HAD-like hydrolase superfamily. CbbY/CbbZ/Gph/YieH family.</text>
</comment>
<keyword evidence="3" id="KW-0479">Metal-binding</keyword>
<dbReference type="Gene3D" id="3.40.50.1000">
    <property type="entry name" value="HAD superfamily/HAD-like"/>
    <property type="match status" value="1"/>
</dbReference>
<dbReference type="SFLD" id="SFLDG01135">
    <property type="entry name" value="C1.5.6:_HAD__Beta-PGM__Phospha"/>
    <property type="match status" value="1"/>
</dbReference>
<dbReference type="SFLD" id="SFLDS00003">
    <property type="entry name" value="Haloacid_Dehalogenase"/>
    <property type="match status" value="1"/>
</dbReference>
<proteinExistence type="inferred from homology"/>
<dbReference type="PANTHER" id="PTHR46193:SF18">
    <property type="entry name" value="HEXITOL PHOSPHATASE B"/>
    <property type="match status" value="1"/>
</dbReference>
<dbReference type="AlphaFoldDB" id="A0A4Q1JNM2"/>
<dbReference type="InterPro" id="IPR036412">
    <property type="entry name" value="HAD-like_sf"/>
</dbReference>
<dbReference type="GO" id="GO:0046872">
    <property type="term" value="F:metal ion binding"/>
    <property type="evidence" value="ECO:0007669"/>
    <property type="project" value="UniProtKB-KW"/>
</dbReference>
<evidence type="ECO:0000313" key="7">
    <source>
        <dbReference type="Proteomes" id="UP000289703"/>
    </source>
</evidence>
<comment type="cofactor">
    <cofactor evidence="1">
        <name>Mg(2+)</name>
        <dbReference type="ChEBI" id="CHEBI:18420"/>
    </cofactor>
</comment>
<dbReference type="NCBIfam" id="NF008087">
    <property type="entry name" value="PRK10826.1"/>
    <property type="match status" value="1"/>
</dbReference>
<evidence type="ECO:0000256" key="1">
    <source>
        <dbReference type="ARBA" id="ARBA00001946"/>
    </source>
</evidence>
<keyword evidence="4" id="KW-0460">Magnesium</keyword>
<accession>A0A4Q1JNM2</accession>
<evidence type="ECO:0000256" key="3">
    <source>
        <dbReference type="ARBA" id="ARBA00022723"/>
    </source>
</evidence>
<dbReference type="OrthoDB" id="9797743at2"/>
<dbReference type="Gene3D" id="1.10.150.240">
    <property type="entry name" value="Putative phosphatase, domain 2"/>
    <property type="match status" value="1"/>
</dbReference>
<dbReference type="InterPro" id="IPR023214">
    <property type="entry name" value="HAD_sf"/>
</dbReference>
<dbReference type="Proteomes" id="UP000289703">
    <property type="component" value="Unassembled WGS sequence"/>
</dbReference>
<sequence length="221" mass="25066">MTCRKAVIFDMDGVIVDSEKLWKQAEYEVFTSLGVKVTDEDSKITQSMTTSEVTEFWYDKFPWDNKDFHTVEQMVVSRVIDLIETQDCHINGIKPFIERLKDKNYKIALATNSPSRIIPAVLKKAGIIHLFDTLSSAEFEDKGKPDPAIYCNTAKKLNIKPENCLVIEDSYSGMLAAKNAGMTTVAFTNGNKEIDFDIADYRIDNFETHEIEFLSELGLKA</sequence>
<reference evidence="6 7" key="1">
    <citation type="submission" date="2019-01" db="EMBL/GenBank/DDBJ databases">
        <title>Ancylomarina salipaludis sp. nov., isolated from a salt marsh.</title>
        <authorList>
            <person name="Yoon J.-H."/>
        </authorList>
    </citation>
    <scope>NUCLEOTIDE SEQUENCE [LARGE SCALE GENOMIC DNA]</scope>
    <source>
        <strain evidence="6 7">SHSM-M15</strain>
    </source>
</reference>
<dbReference type="SFLD" id="SFLDG01129">
    <property type="entry name" value="C1.5:_HAD__Beta-PGM__Phosphata"/>
    <property type="match status" value="1"/>
</dbReference>
<keyword evidence="7" id="KW-1185">Reference proteome</keyword>
<dbReference type="InterPro" id="IPR006439">
    <property type="entry name" value="HAD-SF_hydro_IA"/>
</dbReference>
<protein>
    <submittedName>
        <fullName evidence="6">Hexitol phosphatase HxpB</fullName>
    </submittedName>
</protein>
<dbReference type="Pfam" id="PF00702">
    <property type="entry name" value="Hydrolase"/>
    <property type="match status" value="1"/>
</dbReference>
<dbReference type="NCBIfam" id="TIGR01509">
    <property type="entry name" value="HAD-SF-IA-v3"/>
    <property type="match status" value="1"/>
</dbReference>
<evidence type="ECO:0000313" key="6">
    <source>
        <dbReference type="EMBL" id="RXQ96288.1"/>
    </source>
</evidence>
<dbReference type="InterPro" id="IPR023198">
    <property type="entry name" value="PGP-like_dom2"/>
</dbReference>
<name>A0A4Q1JNM2_9BACT</name>
<gene>
    <name evidence="6" type="primary">hxpB</name>
    <name evidence="6" type="ORF">EO244_05505</name>
</gene>
<dbReference type="EMBL" id="SAXA01000003">
    <property type="protein sequence ID" value="RXQ96288.1"/>
    <property type="molecule type" value="Genomic_DNA"/>
</dbReference>